<accession>A0ABQ9HVW9</accession>
<proteinExistence type="predicted"/>
<protein>
    <submittedName>
        <fullName evidence="1">Uncharacterized protein</fullName>
    </submittedName>
</protein>
<sequence>MVIEQNLVRSMKVKGGLTSGRDFSDSVLTQWIFYGPGCLKLCDALEKLCGNSNTSSEQHVELRDSRRSRDDRDIQKFLDWFSDHPPFQTSQVLQSISTGVVADENIDCDQATTIGKKAPALKVREDIIPVNPQQLFMRIICVMKNESDFMTYFKYELAPKPPVIFDEISMRKTATSPLAMILKSCDVTSENISADRKVVVDGGDLVHALVWPRRATFDQICEAYVTLVQKHFSLTATVVFDGDDKCSTKGDEWRRRSAGRSSTDLSIAANNVVTSIHSCDVDCEGRQHTLKFSAYPQARLRERFSVYLLISGTLIQPVLSSEREKKQTWNIVKSDVSIRSTANVFMRPKVEKRDIISAGVKFAMSLYQRHDNYATLDELRVHMYTRKTAKLPVSASLQLASLSPTNATCEQHSLQVYLRVQEWLGHSLDPAVWGWKSVSSTLVPITTSLPPAP</sequence>
<dbReference type="PANTHER" id="PTHR46704:SF1">
    <property type="entry name" value="TELOMERE LENGTH REGULATION PROTEIN TEL2 HOMOLOG"/>
    <property type="match status" value="1"/>
</dbReference>
<dbReference type="PANTHER" id="PTHR46704">
    <property type="entry name" value="CXC DOMAIN-CONTAINING PROTEIN-RELATED"/>
    <property type="match status" value="1"/>
</dbReference>
<dbReference type="Proteomes" id="UP001159363">
    <property type="component" value="Chromosome 3"/>
</dbReference>
<keyword evidence="2" id="KW-1185">Reference proteome</keyword>
<name>A0ABQ9HVW9_9NEOP</name>
<organism evidence="1 2">
    <name type="scientific">Dryococelus australis</name>
    <dbReference type="NCBI Taxonomy" id="614101"/>
    <lineage>
        <taxon>Eukaryota</taxon>
        <taxon>Metazoa</taxon>
        <taxon>Ecdysozoa</taxon>
        <taxon>Arthropoda</taxon>
        <taxon>Hexapoda</taxon>
        <taxon>Insecta</taxon>
        <taxon>Pterygota</taxon>
        <taxon>Neoptera</taxon>
        <taxon>Polyneoptera</taxon>
        <taxon>Phasmatodea</taxon>
        <taxon>Verophasmatodea</taxon>
        <taxon>Anareolatae</taxon>
        <taxon>Phasmatidae</taxon>
        <taxon>Eurycanthinae</taxon>
        <taxon>Dryococelus</taxon>
    </lineage>
</organism>
<evidence type="ECO:0000313" key="2">
    <source>
        <dbReference type="Proteomes" id="UP001159363"/>
    </source>
</evidence>
<dbReference type="EMBL" id="JARBHB010000003">
    <property type="protein sequence ID" value="KAJ8888525.1"/>
    <property type="molecule type" value="Genomic_DNA"/>
</dbReference>
<gene>
    <name evidence="1" type="ORF">PR048_008016</name>
</gene>
<reference evidence="1 2" key="1">
    <citation type="submission" date="2023-02" db="EMBL/GenBank/DDBJ databases">
        <title>LHISI_Scaffold_Assembly.</title>
        <authorList>
            <person name="Stuart O.P."/>
            <person name="Cleave R."/>
            <person name="Magrath M.J.L."/>
            <person name="Mikheyev A.S."/>
        </authorList>
    </citation>
    <scope>NUCLEOTIDE SEQUENCE [LARGE SCALE GENOMIC DNA]</scope>
    <source>
        <strain evidence="1">Daus_M_001</strain>
        <tissue evidence="1">Leg muscle</tissue>
    </source>
</reference>
<comment type="caution">
    <text evidence="1">The sequence shown here is derived from an EMBL/GenBank/DDBJ whole genome shotgun (WGS) entry which is preliminary data.</text>
</comment>
<evidence type="ECO:0000313" key="1">
    <source>
        <dbReference type="EMBL" id="KAJ8888525.1"/>
    </source>
</evidence>